<sequence length="71" mass="7890">MTTSALLSQALSPPEGEMAQQGLELDREKFCCSLCLDLLKYPVTIPCGHNYCRECITSHCSPVHCIFVLML</sequence>
<dbReference type="Pfam" id="PF15227">
    <property type="entry name" value="zf-C3HC4_4"/>
    <property type="match status" value="1"/>
</dbReference>
<keyword evidence="2 4" id="KW-0863">Zinc-finger</keyword>
<keyword evidence="8" id="KW-1185">Reference proteome</keyword>
<evidence type="ECO:0000256" key="5">
    <source>
        <dbReference type="SAM" id="MobiDB-lite"/>
    </source>
</evidence>
<dbReference type="SUPFAM" id="SSF57850">
    <property type="entry name" value="RING/U-box"/>
    <property type="match status" value="1"/>
</dbReference>
<feature type="compositionally biased region" description="Polar residues" evidence="5">
    <location>
        <begin position="1"/>
        <end position="11"/>
    </location>
</feature>
<protein>
    <recommendedName>
        <fullName evidence="6">RING-type domain-containing protein</fullName>
    </recommendedName>
</protein>
<dbReference type="Ensembl" id="ENSSDUT00000002383.1">
    <property type="protein sequence ID" value="ENSSDUP00000002318.1"/>
    <property type="gene ID" value="ENSSDUG00000001805.1"/>
</dbReference>
<dbReference type="PROSITE" id="PS50089">
    <property type="entry name" value="ZF_RING_2"/>
    <property type="match status" value="1"/>
</dbReference>
<feature type="domain" description="RING-type" evidence="6">
    <location>
        <begin position="32"/>
        <end position="65"/>
    </location>
</feature>
<proteinExistence type="predicted"/>
<dbReference type="SMART" id="SM00184">
    <property type="entry name" value="RING"/>
    <property type="match status" value="1"/>
</dbReference>
<dbReference type="InterPro" id="IPR017907">
    <property type="entry name" value="Znf_RING_CS"/>
</dbReference>
<evidence type="ECO:0000256" key="1">
    <source>
        <dbReference type="ARBA" id="ARBA00022723"/>
    </source>
</evidence>
<dbReference type="PROSITE" id="PS00518">
    <property type="entry name" value="ZF_RING_1"/>
    <property type="match status" value="1"/>
</dbReference>
<keyword evidence="1" id="KW-0479">Metal-binding</keyword>
<accession>A0A3B4T865</accession>
<dbReference type="GO" id="GO:0008270">
    <property type="term" value="F:zinc ion binding"/>
    <property type="evidence" value="ECO:0007669"/>
    <property type="project" value="UniProtKB-KW"/>
</dbReference>
<dbReference type="PANTHER" id="PTHR23327:SF51">
    <property type="entry name" value="TRANSCRIPTIONAL REGULATOR OF YEAST FORM ADHERENCE 3"/>
    <property type="match status" value="1"/>
</dbReference>
<dbReference type="InterPro" id="IPR001841">
    <property type="entry name" value="Znf_RING"/>
</dbReference>
<feature type="region of interest" description="Disordered" evidence="5">
    <location>
        <begin position="1"/>
        <end position="20"/>
    </location>
</feature>
<dbReference type="Proteomes" id="UP000261420">
    <property type="component" value="Unplaced"/>
</dbReference>
<reference evidence="7" key="2">
    <citation type="submission" date="2025-09" db="UniProtKB">
        <authorList>
            <consortium name="Ensembl"/>
        </authorList>
    </citation>
    <scope>IDENTIFICATION</scope>
</reference>
<organism evidence="7 8">
    <name type="scientific">Seriola dumerili</name>
    <name type="common">Greater amberjack</name>
    <name type="synonym">Caranx dumerili</name>
    <dbReference type="NCBI Taxonomy" id="41447"/>
    <lineage>
        <taxon>Eukaryota</taxon>
        <taxon>Metazoa</taxon>
        <taxon>Chordata</taxon>
        <taxon>Craniata</taxon>
        <taxon>Vertebrata</taxon>
        <taxon>Euteleostomi</taxon>
        <taxon>Actinopterygii</taxon>
        <taxon>Neopterygii</taxon>
        <taxon>Teleostei</taxon>
        <taxon>Neoteleostei</taxon>
        <taxon>Acanthomorphata</taxon>
        <taxon>Carangaria</taxon>
        <taxon>Carangiformes</taxon>
        <taxon>Carangidae</taxon>
        <taxon>Seriola</taxon>
    </lineage>
</organism>
<name>A0A3B4T865_SERDU</name>
<evidence type="ECO:0000256" key="4">
    <source>
        <dbReference type="PROSITE-ProRule" id="PRU00175"/>
    </source>
</evidence>
<evidence type="ECO:0000313" key="8">
    <source>
        <dbReference type="Proteomes" id="UP000261420"/>
    </source>
</evidence>
<dbReference type="GeneTree" id="ENSGT01000000214780"/>
<evidence type="ECO:0000313" key="7">
    <source>
        <dbReference type="Ensembl" id="ENSSDUP00000002318.1"/>
    </source>
</evidence>
<dbReference type="Gene3D" id="3.30.40.10">
    <property type="entry name" value="Zinc/RING finger domain, C3HC4 (zinc finger)"/>
    <property type="match status" value="1"/>
</dbReference>
<keyword evidence="3" id="KW-0862">Zinc</keyword>
<evidence type="ECO:0000256" key="2">
    <source>
        <dbReference type="ARBA" id="ARBA00022771"/>
    </source>
</evidence>
<dbReference type="AlphaFoldDB" id="A0A3B4T865"/>
<dbReference type="PANTHER" id="PTHR23327">
    <property type="entry name" value="RING FINGER PROTEIN 127"/>
    <property type="match status" value="1"/>
</dbReference>
<evidence type="ECO:0000256" key="3">
    <source>
        <dbReference type="ARBA" id="ARBA00022833"/>
    </source>
</evidence>
<dbReference type="InterPro" id="IPR013083">
    <property type="entry name" value="Znf_RING/FYVE/PHD"/>
</dbReference>
<reference evidence="7" key="1">
    <citation type="submission" date="2025-08" db="UniProtKB">
        <authorList>
            <consortium name="Ensembl"/>
        </authorList>
    </citation>
    <scope>IDENTIFICATION</scope>
</reference>
<evidence type="ECO:0000259" key="6">
    <source>
        <dbReference type="PROSITE" id="PS50089"/>
    </source>
</evidence>